<name>A0A177NC20_9GAMM</name>
<reference evidence="2 3" key="1">
    <citation type="submission" date="2016-03" db="EMBL/GenBank/DDBJ databases">
        <authorList>
            <person name="Ploux O."/>
        </authorList>
    </citation>
    <scope>NUCLEOTIDE SEQUENCE [LARGE SCALE GENOMIC DNA]</scope>
    <source>
        <strain evidence="2 3">R-45370</strain>
    </source>
</reference>
<feature type="region of interest" description="Disordered" evidence="1">
    <location>
        <begin position="119"/>
        <end position="143"/>
    </location>
</feature>
<accession>A0A177NC20</accession>
<comment type="caution">
    <text evidence="2">The sequence shown here is derived from an EMBL/GenBank/DDBJ whole genome shotgun (WGS) entry which is preliminary data.</text>
</comment>
<dbReference type="Proteomes" id="UP000078476">
    <property type="component" value="Unassembled WGS sequence"/>
</dbReference>
<keyword evidence="3" id="KW-1185">Reference proteome</keyword>
<evidence type="ECO:0000256" key="1">
    <source>
        <dbReference type="SAM" id="MobiDB-lite"/>
    </source>
</evidence>
<proteinExistence type="predicted"/>
<dbReference type="RefSeq" id="WP_066982054.1">
    <property type="nucleotide sequence ID" value="NZ_LUUI01000101.1"/>
</dbReference>
<protein>
    <submittedName>
        <fullName evidence="2">Uncharacterized protein</fullName>
    </submittedName>
</protein>
<dbReference type="EMBL" id="LUUI01000101">
    <property type="protein sequence ID" value="OAI15606.1"/>
    <property type="molecule type" value="Genomic_DNA"/>
</dbReference>
<dbReference type="STRING" id="980561.A1359_09335"/>
<dbReference type="AlphaFoldDB" id="A0A177NC20"/>
<sequence>MKLFILNWPKSNSLSSQIDELERQVLAHRQAIPIHSHNLVRNVRLQMTAPGTLLLTSGIGFIFGEVTQRQPPQSSNSADNSKSAETSPLITALNLFTTARTLYMALPIAWILKSSKQRTQHQVTTNKKAKRSPSKLKATADYT</sequence>
<evidence type="ECO:0000313" key="2">
    <source>
        <dbReference type="EMBL" id="OAI15606.1"/>
    </source>
</evidence>
<evidence type="ECO:0000313" key="3">
    <source>
        <dbReference type="Proteomes" id="UP000078476"/>
    </source>
</evidence>
<organism evidence="2 3">
    <name type="scientific">Methylomonas lenta</name>
    <dbReference type="NCBI Taxonomy" id="980561"/>
    <lineage>
        <taxon>Bacteria</taxon>
        <taxon>Pseudomonadati</taxon>
        <taxon>Pseudomonadota</taxon>
        <taxon>Gammaproteobacteria</taxon>
        <taxon>Methylococcales</taxon>
        <taxon>Methylococcaceae</taxon>
        <taxon>Methylomonas</taxon>
    </lineage>
</organism>
<gene>
    <name evidence="2" type="ORF">A1359_09335</name>
</gene>